<accession>A0ABU5DD13</accession>
<dbReference type="GO" id="GO:0052621">
    <property type="term" value="F:diguanylate cyclase activity"/>
    <property type="evidence" value="ECO:0007669"/>
    <property type="project" value="UniProtKB-EC"/>
</dbReference>
<dbReference type="RefSeq" id="WP_320422062.1">
    <property type="nucleotide sequence ID" value="NZ_JAXCLA010000002.1"/>
</dbReference>
<dbReference type="EC" id="2.7.7.65" evidence="1"/>
<dbReference type="PROSITE" id="PS50887">
    <property type="entry name" value="GGDEF"/>
    <property type="match status" value="1"/>
</dbReference>
<sequence length="411" mass="44867">MKIDIPTLLLTLFAGFLLLSLQLWIALRGALRQPELRTWAQGSAAMLAGFGMLFLRPWTPLWMSALVGNCLFFLSISLYTKAIFRYVLDHPLPRWYLPTVGLFCIALLGMQHWVFQQRTAVVSFMLALMLTPATLLTLIRGWGNVAGAMRNVGLMMGLTCLAMYARGFDASLRPQQYAELMAGDLGPGLVLLLSFLCLMGAGFGFVLACFERVALRMEELATHDGLTGCLNRVTTDTLLAHTLERGRREGSPLSFCLLDIDHFKCVNDQFGHQAGDMVLRGFAQAVRSRLRASDVFGRMGGEEFALVLPATDGPGALRLAELVRQTIEQMALADEQGRQIRVTVSIGVVVAASDSGLSATRLYMLADGALYRAKHGGRNRVMLADEASDALARPAGTIEKPSSETVAGNFS</sequence>
<comment type="caution">
    <text evidence="5">The sequence shown here is derived from an EMBL/GenBank/DDBJ whole genome shotgun (WGS) entry which is preliminary data.</text>
</comment>
<feature type="transmembrane region" description="Helical" evidence="3">
    <location>
        <begin position="6"/>
        <end position="27"/>
    </location>
</feature>
<feature type="transmembrane region" description="Helical" evidence="3">
    <location>
        <begin position="120"/>
        <end position="139"/>
    </location>
</feature>
<comment type="catalytic activity">
    <reaction evidence="2">
        <text>2 GTP = 3',3'-c-di-GMP + 2 diphosphate</text>
        <dbReference type="Rhea" id="RHEA:24898"/>
        <dbReference type="ChEBI" id="CHEBI:33019"/>
        <dbReference type="ChEBI" id="CHEBI:37565"/>
        <dbReference type="ChEBI" id="CHEBI:58805"/>
        <dbReference type="EC" id="2.7.7.65"/>
    </reaction>
</comment>
<keyword evidence="6" id="KW-1185">Reference proteome</keyword>
<evidence type="ECO:0000256" key="2">
    <source>
        <dbReference type="ARBA" id="ARBA00034247"/>
    </source>
</evidence>
<keyword evidence="3" id="KW-0812">Transmembrane</keyword>
<evidence type="ECO:0000313" key="6">
    <source>
        <dbReference type="Proteomes" id="UP001285263"/>
    </source>
</evidence>
<dbReference type="InterPro" id="IPR050469">
    <property type="entry name" value="Diguanylate_Cyclase"/>
</dbReference>
<keyword evidence="3" id="KW-1133">Transmembrane helix</keyword>
<dbReference type="InterPro" id="IPR000160">
    <property type="entry name" value="GGDEF_dom"/>
</dbReference>
<evidence type="ECO:0000313" key="5">
    <source>
        <dbReference type="EMBL" id="MDY0744160.1"/>
    </source>
</evidence>
<keyword evidence="3" id="KW-0472">Membrane</keyword>
<dbReference type="Gene3D" id="3.30.70.270">
    <property type="match status" value="1"/>
</dbReference>
<reference evidence="5 6" key="1">
    <citation type="submission" date="2023-11" db="EMBL/GenBank/DDBJ databases">
        <title>Paucibacter sp. nov., isolated from fresh soil in Korea.</title>
        <authorList>
            <person name="Le N.T.T."/>
        </authorList>
    </citation>
    <scope>NUCLEOTIDE SEQUENCE [LARGE SCALE GENOMIC DNA]</scope>
    <source>
        <strain evidence="5 6">R3-3</strain>
    </source>
</reference>
<protein>
    <recommendedName>
        <fullName evidence="1">diguanylate cyclase</fullName>
        <ecNumber evidence="1">2.7.7.65</ecNumber>
    </recommendedName>
</protein>
<feature type="transmembrane region" description="Helical" evidence="3">
    <location>
        <begin position="188"/>
        <end position="210"/>
    </location>
</feature>
<feature type="transmembrane region" description="Helical" evidence="3">
    <location>
        <begin position="151"/>
        <end position="168"/>
    </location>
</feature>
<feature type="transmembrane region" description="Helical" evidence="3">
    <location>
        <begin position="95"/>
        <end position="114"/>
    </location>
</feature>
<dbReference type="PANTHER" id="PTHR45138:SF9">
    <property type="entry name" value="DIGUANYLATE CYCLASE DGCM-RELATED"/>
    <property type="match status" value="1"/>
</dbReference>
<dbReference type="EMBL" id="JAXCLA010000002">
    <property type="protein sequence ID" value="MDY0744160.1"/>
    <property type="molecule type" value="Genomic_DNA"/>
</dbReference>
<dbReference type="SUPFAM" id="SSF55073">
    <property type="entry name" value="Nucleotide cyclase"/>
    <property type="match status" value="1"/>
</dbReference>
<dbReference type="InterPro" id="IPR029787">
    <property type="entry name" value="Nucleotide_cyclase"/>
</dbReference>
<dbReference type="PANTHER" id="PTHR45138">
    <property type="entry name" value="REGULATORY COMPONENTS OF SENSORY TRANSDUCTION SYSTEM"/>
    <property type="match status" value="1"/>
</dbReference>
<keyword evidence="5" id="KW-0548">Nucleotidyltransferase</keyword>
<dbReference type="InterPro" id="IPR043128">
    <property type="entry name" value="Rev_trsase/Diguanyl_cyclase"/>
</dbReference>
<organism evidence="5 6">
    <name type="scientific">Roseateles agri</name>
    <dbReference type="NCBI Taxonomy" id="3098619"/>
    <lineage>
        <taxon>Bacteria</taxon>
        <taxon>Pseudomonadati</taxon>
        <taxon>Pseudomonadota</taxon>
        <taxon>Betaproteobacteria</taxon>
        <taxon>Burkholderiales</taxon>
        <taxon>Sphaerotilaceae</taxon>
        <taxon>Roseateles</taxon>
    </lineage>
</organism>
<dbReference type="CDD" id="cd01949">
    <property type="entry name" value="GGDEF"/>
    <property type="match status" value="1"/>
</dbReference>
<proteinExistence type="predicted"/>
<gene>
    <name evidence="5" type="ORF">SNE35_06570</name>
</gene>
<dbReference type="SMART" id="SM00267">
    <property type="entry name" value="GGDEF"/>
    <property type="match status" value="1"/>
</dbReference>
<feature type="transmembrane region" description="Helical" evidence="3">
    <location>
        <begin position="61"/>
        <end position="83"/>
    </location>
</feature>
<evidence type="ECO:0000259" key="4">
    <source>
        <dbReference type="PROSITE" id="PS50887"/>
    </source>
</evidence>
<evidence type="ECO:0000256" key="3">
    <source>
        <dbReference type="SAM" id="Phobius"/>
    </source>
</evidence>
<keyword evidence="5" id="KW-0808">Transferase</keyword>
<evidence type="ECO:0000256" key="1">
    <source>
        <dbReference type="ARBA" id="ARBA00012528"/>
    </source>
</evidence>
<name>A0ABU5DD13_9BURK</name>
<dbReference type="NCBIfam" id="TIGR00254">
    <property type="entry name" value="GGDEF"/>
    <property type="match status" value="1"/>
</dbReference>
<dbReference type="Proteomes" id="UP001285263">
    <property type="component" value="Unassembled WGS sequence"/>
</dbReference>
<feature type="domain" description="GGDEF" evidence="4">
    <location>
        <begin position="251"/>
        <end position="386"/>
    </location>
</feature>
<dbReference type="Pfam" id="PF00990">
    <property type="entry name" value="GGDEF"/>
    <property type="match status" value="1"/>
</dbReference>